<dbReference type="Proteomes" id="UP001194468">
    <property type="component" value="Unassembled WGS sequence"/>
</dbReference>
<name>A0AAD4C5N7_BOLED</name>
<organism evidence="1 2">
    <name type="scientific">Boletus edulis BED1</name>
    <dbReference type="NCBI Taxonomy" id="1328754"/>
    <lineage>
        <taxon>Eukaryota</taxon>
        <taxon>Fungi</taxon>
        <taxon>Dikarya</taxon>
        <taxon>Basidiomycota</taxon>
        <taxon>Agaricomycotina</taxon>
        <taxon>Agaricomycetes</taxon>
        <taxon>Agaricomycetidae</taxon>
        <taxon>Boletales</taxon>
        <taxon>Boletineae</taxon>
        <taxon>Boletaceae</taxon>
        <taxon>Boletoideae</taxon>
        <taxon>Boletus</taxon>
    </lineage>
</organism>
<dbReference type="InterPro" id="IPR027417">
    <property type="entry name" value="P-loop_NTPase"/>
</dbReference>
<keyword evidence="2" id="KW-1185">Reference proteome</keyword>
<dbReference type="Gene3D" id="3.40.50.300">
    <property type="entry name" value="P-loop containing nucleotide triphosphate hydrolases"/>
    <property type="match status" value="1"/>
</dbReference>
<evidence type="ECO:0008006" key="3">
    <source>
        <dbReference type="Google" id="ProtNLM"/>
    </source>
</evidence>
<sequence length="197" mass="22450">MPNFSPALRGDGHGNYRIHLIGNSGMSSTLGAYLSTKLNLPHIPLDEIAWKPGWQRTQDAEFREKVRTLMAQDTRGWIVDGDYRALGTLVPDTATDIIWLDPPLRRYLPRLLWRTFMRLLGLRSSCAEGCVDTWEEVFSSQGIVWFCVTNHGTARTKYAAWLTRMNVAAGGKMARLDESRGELARWKDDLETHLQQM</sequence>
<reference evidence="1" key="1">
    <citation type="submission" date="2019-10" db="EMBL/GenBank/DDBJ databases">
        <authorList>
            <consortium name="DOE Joint Genome Institute"/>
            <person name="Kuo A."/>
            <person name="Miyauchi S."/>
            <person name="Kiss E."/>
            <person name="Drula E."/>
            <person name="Kohler A."/>
            <person name="Sanchez-Garcia M."/>
            <person name="Andreopoulos B."/>
            <person name="Barry K.W."/>
            <person name="Bonito G."/>
            <person name="Buee M."/>
            <person name="Carver A."/>
            <person name="Chen C."/>
            <person name="Cichocki N."/>
            <person name="Clum A."/>
            <person name="Culley D."/>
            <person name="Crous P.W."/>
            <person name="Fauchery L."/>
            <person name="Girlanda M."/>
            <person name="Hayes R."/>
            <person name="Keri Z."/>
            <person name="LaButti K."/>
            <person name="Lipzen A."/>
            <person name="Lombard V."/>
            <person name="Magnuson J."/>
            <person name="Maillard F."/>
            <person name="Morin E."/>
            <person name="Murat C."/>
            <person name="Nolan M."/>
            <person name="Ohm R."/>
            <person name="Pangilinan J."/>
            <person name="Pereira M."/>
            <person name="Perotto S."/>
            <person name="Peter M."/>
            <person name="Riley R."/>
            <person name="Sitrit Y."/>
            <person name="Stielow B."/>
            <person name="Szollosi G."/>
            <person name="Zifcakova L."/>
            <person name="Stursova M."/>
            <person name="Spatafora J.W."/>
            <person name="Tedersoo L."/>
            <person name="Vaario L.-M."/>
            <person name="Yamada A."/>
            <person name="Yan M."/>
            <person name="Wang P."/>
            <person name="Xu J."/>
            <person name="Bruns T."/>
            <person name="Baldrian P."/>
            <person name="Vilgalys R."/>
            <person name="Henrissat B."/>
            <person name="Grigoriev I.V."/>
            <person name="Hibbett D."/>
            <person name="Nagy L.G."/>
            <person name="Martin F.M."/>
        </authorList>
    </citation>
    <scope>NUCLEOTIDE SEQUENCE</scope>
    <source>
        <strain evidence="1">BED1</strain>
    </source>
</reference>
<dbReference type="EMBL" id="WHUW01000003">
    <property type="protein sequence ID" value="KAF8449253.1"/>
    <property type="molecule type" value="Genomic_DNA"/>
</dbReference>
<dbReference type="AlphaFoldDB" id="A0AAD4C5N7"/>
<accession>A0AAD4C5N7</accession>
<proteinExistence type="predicted"/>
<reference evidence="1" key="2">
    <citation type="journal article" date="2020" name="Nat. Commun.">
        <title>Large-scale genome sequencing of mycorrhizal fungi provides insights into the early evolution of symbiotic traits.</title>
        <authorList>
            <person name="Miyauchi S."/>
            <person name="Kiss E."/>
            <person name="Kuo A."/>
            <person name="Drula E."/>
            <person name="Kohler A."/>
            <person name="Sanchez-Garcia M."/>
            <person name="Morin E."/>
            <person name="Andreopoulos B."/>
            <person name="Barry K.W."/>
            <person name="Bonito G."/>
            <person name="Buee M."/>
            <person name="Carver A."/>
            <person name="Chen C."/>
            <person name="Cichocki N."/>
            <person name="Clum A."/>
            <person name="Culley D."/>
            <person name="Crous P.W."/>
            <person name="Fauchery L."/>
            <person name="Girlanda M."/>
            <person name="Hayes R.D."/>
            <person name="Keri Z."/>
            <person name="LaButti K."/>
            <person name="Lipzen A."/>
            <person name="Lombard V."/>
            <person name="Magnuson J."/>
            <person name="Maillard F."/>
            <person name="Murat C."/>
            <person name="Nolan M."/>
            <person name="Ohm R.A."/>
            <person name="Pangilinan J."/>
            <person name="Pereira M.F."/>
            <person name="Perotto S."/>
            <person name="Peter M."/>
            <person name="Pfister S."/>
            <person name="Riley R."/>
            <person name="Sitrit Y."/>
            <person name="Stielow J.B."/>
            <person name="Szollosi G."/>
            <person name="Zifcakova L."/>
            <person name="Stursova M."/>
            <person name="Spatafora J.W."/>
            <person name="Tedersoo L."/>
            <person name="Vaario L.M."/>
            <person name="Yamada A."/>
            <person name="Yan M."/>
            <person name="Wang P."/>
            <person name="Xu J."/>
            <person name="Bruns T."/>
            <person name="Baldrian P."/>
            <person name="Vilgalys R."/>
            <person name="Dunand C."/>
            <person name="Henrissat B."/>
            <person name="Grigoriev I.V."/>
            <person name="Hibbett D."/>
            <person name="Nagy L.G."/>
            <person name="Martin F.M."/>
        </authorList>
    </citation>
    <scope>NUCLEOTIDE SEQUENCE</scope>
    <source>
        <strain evidence="1">BED1</strain>
    </source>
</reference>
<evidence type="ECO:0000313" key="2">
    <source>
        <dbReference type="Proteomes" id="UP001194468"/>
    </source>
</evidence>
<dbReference type="PANTHER" id="PTHR37816:SF1">
    <property type="entry name" value="TOXIN"/>
    <property type="match status" value="1"/>
</dbReference>
<evidence type="ECO:0000313" key="1">
    <source>
        <dbReference type="EMBL" id="KAF8449253.1"/>
    </source>
</evidence>
<comment type="caution">
    <text evidence="1">The sequence shown here is derived from an EMBL/GenBank/DDBJ whole genome shotgun (WGS) entry which is preliminary data.</text>
</comment>
<dbReference type="SUPFAM" id="SSF52540">
    <property type="entry name" value="P-loop containing nucleoside triphosphate hydrolases"/>
    <property type="match status" value="1"/>
</dbReference>
<gene>
    <name evidence="1" type="ORF">L210DRAFT_3609616</name>
</gene>
<protein>
    <recommendedName>
        <fullName evidence="3">Adenylate kinase</fullName>
    </recommendedName>
</protein>
<dbReference type="InterPro" id="IPR052922">
    <property type="entry name" value="Cytidylate_Kinase-2"/>
</dbReference>
<dbReference type="PANTHER" id="PTHR37816">
    <property type="entry name" value="YALI0E33011P"/>
    <property type="match status" value="1"/>
</dbReference>